<feature type="compositionally biased region" description="Polar residues" evidence="5">
    <location>
        <begin position="941"/>
        <end position="951"/>
    </location>
</feature>
<keyword evidence="1" id="KW-0479">Metal-binding</keyword>
<keyword evidence="2 4" id="KW-0863">Zinc-finger</keyword>
<sequence length="1160" mass="127343">MDSISRESPTPPGGSARPKNSRDVLARSSSSSMNNNSNNSANNNNNNGNNNTQPSASMASSSRATRANTPTASRSASKLVDDAKQRPASRDSLKAKMLKKDEMPQPSKSETQLKALKTDFDSLRSHLTCKICDRLLYQPYTISCGHTYCYTCLCTWFVSNKARKTCPDCRIVVKELPAPAYVIREMTGIFIARAELLPPGETIEEHKKWQKDETDAVQLDKDNTDARDGGLFKGCFKPHPLHGRGPSLQVVRDQEDGVDRCPVCTWELEHGGCTQCGLIFDETGEVSWGDSFTGFSDMDEMSEHDTEGLDAMDMLEAGYDDGYDEAYDEAMDGWGAYPPDQNSFMMRRFLEGAMPGTAAFARRRPMTHSEAGSRHSYSQSVMSDIYGDEMDTLQEEDEEEEEDSSMNDFIDDDEVTASSSASAESSPPGPAPQPSSQRARTTNRARRVVESETSSTISSVIEEEEEDEEDQGPIRRGLRNASQTQILNRANGSRSSHGASSMASTEASTEDLDEDEQSLLREEGWMRQRDDDEMGEEDEDDSDGGRTTVGWEPLANSNDRSRMGGSLTPTADHPRPSAPIRPPSRTGNVRVINASRGLRRRSSVLSSATANYEDGEADDDDSDQDGDLDMAMNALRTRRSQAQLRSAAFPNSAARFTNAGSGQAGAANEHDTDENSDNSQAGRRRRNPRAQHREYDPRISWMFAAHQQALQQHHMQDVLIDVESRSITPLARPRTRNRNRTSPAQNFSPFMAPARLRTPHMEDNQAIRPGSRGPLSPPRRTAMSPAQFAVISTGNPSRFDRAPSVGSNSNTSTALPSGGSATPSQHSIDDIAQVQASAALDMIDRPQSRVGGPRPPSANSRRNSAGFSPVNAAFPHAAMGLHVQGSALPPFQPRGGNPWAAYVQARNLRSRHSRQVLREQSSVATLRPASSRLNLRDAANPPQNMRPQVSRMNLRPQPSRRQLNNQSSTRTLRASEHARPPPSPAQEAETQNQPPLRPLRQTTLTPDERDTRARELVETRRRAIVPPVNAPARTNPFTQGFQRPGNPIASTIIQQPPTNQHVRSNSNESMQSANSAGTTQGTSTSPALGRRRSNRNLTNATPHGATLPTQGQQYAQPPAAYTNSYFRQRQGQMANSPGVYEGPLNNNTRNMNPMMAGPLI</sequence>
<evidence type="ECO:0000256" key="2">
    <source>
        <dbReference type="ARBA" id="ARBA00022771"/>
    </source>
</evidence>
<dbReference type="AlphaFoldDB" id="E5A4E5"/>
<name>E5A4E5_LEPMJ</name>
<feature type="compositionally biased region" description="Basic and acidic residues" evidence="5">
    <location>
        <begin position="1006"/>
        <end position="1021"/>
    </location>
</feature>
<feature type="compositionally biased region" description="Acidic residues" evidence="5">
    <location>
        <begin position="613"/>
        <end position="626"/>
    </location>
</feature>
<dbReference type="Gene3D" id="3.30.40.10">
    <property type="entry name" value="Zinc/RING finger domain, C3HC4 (zinc finger)"/>
    <property type="match status" value="1"/>
</dbReference>
<feature type="compositionally biased region" description="Basic and acidic residues" evidence="5">
    <location>
        <begin position="518"/>
        <end position="530"/>
    </location>
</feature>
<keyword evidence="8" id="KW-1185">Reference proteome</keyword>
<feature type="region of interest" description="Disordered" evidence="5">
    <location>
        <begin position="1"/>
        <end position="112"/>
    </location>
</feature>
<dbReference type="InterPro" id="IPR013083">
    <property type="entry name" value="Znf_RING/FYVE/PHD"/>
</dbReference>
<feature type="compositionally biased region" description="Low complexity" evidence="5">
    <location>
        <begin position="417"/>
        <end position="426"/>
    </location>
</feature>
<gene>
    <name evidence="7" type="ORF">LEMA_P077290.1</name>
</gene>
<feature type="region of interest" description="Disordered" evidence="5">
    <location>
        <begin position="655"/>
        <end position="691"/>
    </location>
</feature>
<evidence type="ECO:0000313" key="8">
    <source>
        <dbReference type="Proteomes" id="UP000002668"/>
    </source>
</evidence>
<feature type="compositionally biased region" description="Polar residues" evidence="5">
    <location>
        <begin position="1095"/>
        <end position="1111"/>
    </location>
</feature>
<dbReference type="VEuPathDB" id="FungiDB:LEMA_P077290.1"/>
<dbReference type="PANTHER" id="PTHR23327:SF51">
    <property type="entry name" value="TRANSCRIPTIONAL REGULATOR OF YEAST FORM ADHERENCE 3"/>
    <property type="match status" value="1"/>
</dbReference>
<organism evidence="8">
    <name type="scientific">Leptosphaeria maculans (strain JN3 / isolate v23.1.3 / race Av1-4-5-6-7-8)</name>
    <name type="common">Blackleg fungus</name>
    <name type="synonym">Phoma lingam</name>
    <dbReference type="NCBI Taxonomy" id="985895"/>
    <lineage>
        <taxon>Eukaryota</taxon>
        <taxon>Fungi</taxon>
        <taxon>Dikarya</taxon>
        <taxon>Ascomycota</taxon>
        <taxon>Pezizomycotina</taxon>
        <taxon>Dothideomycetes</taxon>
        <taxon>Pleosporomycetidae</taxon>
        <taxon>Pleosporales</taxon>
        <taxon>Pleosporineae</taxon>
        <taxon>Leptosphaeriaceae</taxon>
        <taxon>Plenodomus</taxon>
        <taxon>Plenodomus lingam/Leptosphaeria maculans species complex</taxon>
    </lineage>
</organism>
<protein>
    <recommendedName>
        <fullName evidence="6">RING-type domain-containing protein</fullName>
    </recommendedName>
</protein>
<dbReference type="InterPro" id="IPR018957">
    <property type="entry name" value="Znf_C3HC4_RING-type"/>
</dbReference>
<dbReference type="eggNOG" id="KOG2177">
    <property type="taxonomic scope" value="Eukaryota"/>
</dbReference>
<feature type="compositionally biased region" description="Low complexity" evidence="5">
    <location>
        <begin position="28"/>
        <end position="77"/>
    </location>
</feature>
<evidence type="ECO:0000259" key="6">
    <source>
        <dbReference type="PROSITE" id="PS50089"/>
    </source>
</evidence>
<feature type="compositionally biased region" description="Polar residues" evidence="5">
    <location>
        <begin position="959"/>
        <end position="972"/>
    </location>
</feature>
<dbReference type="HOGENOM" id="CLU_295973_0_0_1"/>
<feature type="compositionally biased region" description="Acidic residues" evidence="5">
    <location>
        <begin position="461"/>
        <end position="471"/>
    </location>
</feature>
<feature type="compositionally biased region" description="Polar residues" evidence="5">
    <location>
        <begin position="857"/>
        <end position="866"/>
    </location>
</feature>
<keyword evidence="3" id="KW-0862">Zinc</keyword>
<dbReference type="SMART" id="SM00184">
    <property type="entry name" value="RING"/>
    <property type="match status" value="1"/>
</dbReference>
<feature type="compositionally biased region" description="Polar residues" evidence="5">
    <location>
        <begin position="805"/>
        <end position="826"/>
    </location>
</feature>
<dbReference type="RefSeq" id="XP_003841969.1">
    <property type="nucleotide sequence ID" value="XM_003841921.1"/>
</dbReference>
<feature type="region of interest" description="Disordered" evidence="5">
    <location>
        <begin position="912"/>
        <end position="1114"/>
    </location>
</feature>
<accession>E5A4E5</accession>
<evidence type="ECO:0000256" key="3">
    <source>
        <dbReference type="ARBA" id="ARBA00022833"/>
    </source>
</evidence>
<dbReference type="EMBL" id="FP929134">
    <property type="protein sequence ID" value="CBX98490.1"/>
    <property type="molecule type" value="Genomic_DNA"/>
</dbReference>
<evidence type="ECO:0000313" key="7">
    <source>
        <dbReference type="EMBL" id="CBX98490.1"/>
    </source>
</evidence>
<evidence type="ECO:0000256" key="4">
    <source>
        <dbReference type="PROSITE-ProRule" id="PRU00175"/>
    </source>
</evidence>
<feature type="region of interest" description="Disordered" evidence="5">
    <location>
        <begin position="1141"/>
        <end position="1160"/>
    </location>
</feature>
<dbReference type="STRING" id="985895.E5A4E5"/>
<evidence type="ECO:0000256" key="1">
    <source>
        <dbReference type="ARBA" id="ARBA00022723"/>
    </source>
</evidence>
<feature type="region of interest" description="Disordered" evidence="5">
    <location>
        <begin position="415"/>
        <end position="626"/>
    </location>
</feature>
<dbReference type="SUPFAM" id="SSF57850">
    <property type="entry name" value="RING/U-box"/>
    <property type="match status" value="1"/>
</dbReference>
<feature type="compositionally biased region" description="Low complexity" evidence="5">
    <location>
        <begin position="451"/>
        <end position="460"/>
    </location>
</feature>
<dbReference type="PANTHER" id="PTHR23327">
    <property type="entry name" value="RING FINGER PROTEIN 127"/>
    <property type="match status" value="1"/>
</dbReference>
<dbReference type="InterPro" id="IPR001841">
    <property type="entry name" value="Znf_RING"/>
</dbReference>
<feature type="region of interest" description="Disordered" evidence="5">
    <location>
        <begin position="845"/>
        <end position="869"/>
    </location>
</feature>
<feature type="compositionally biased region" description="Polar residues" evidence="5">
    <location>
        <begin position="988"/>
        <end position="1005"/>
    </location>
</feature>
<dbReference type="Proteomes" id="UP000002668">
    <property type="component" value="Genome"/>
</dbReference>
<dbReference type="GO" id="GO:0008270">
    <property type="term" value="F:zinc ion binding"/>
    <property type="evidence" value="ECO:0007669"/>
    <property type="project" value="UniProtKB-KW"/>
</dbReference>
<dbReference type="InterPro" id="IPR017907">
    <property type="entry name" value="Znf_RING_CS"/>
</dbReference>
<dbReference type="CDD" id="cd16568">
    <property type="entry name" value="RING-HC_ScPSH1-like"/>
    <property type="match status" value="1"/>
</dbReference>
<dbReference type="PROSITE" id="PS00518">
    <property type="entry name" value="ZF_RING_1"/>
    <property type="match status" value="1"/>
</dbReference>
<feature type="compositionally biased region" description="Acidic residues" evidence="5">
    <location>
        <begin position="531"/>
        <end position="542"/>
    </location>
</feature>
<feature type="compositionally biased region" description="Polar residues" evidence="5">
    <location>
        <begin position="1048"/>
        <end position="1086"/>
    </location>
</feature>
<feature type="region of interest" description="Disordered" evidence="5">
    <location>
        <begin position="729"/>
        <end position="826"/>
    </location>
</feature>
<evidence type="ECO:0000256" key="5">
    <source>
        <dbReference type="SAM" id="MobiDB-lite"/>
    </source>
</evidence>
<feature type="compositionally biased region" description="Basic and acidic residues" evidence="5">
    <location>
        <begin position="79"/>
        <end position="103"/>
    </location>
</feature>
<dbReference type="OMA" id="EDGGCTQ"/>
<feature type="compositionally biased region" description="Low complexity" evidence="5">
    <location>
        <begin position="768"/>
        <end position="780"/>
    </location>
</feature>
<feature type="compositionally biased region" description="Acidic residues" evidence="5">
    <location>
        <begin position="508"/>
        <end position="517"/>
    </location>
</feature>
<dbReference type="InParanoid" id="E5A4E5"/>
<proteinExistence type="predicted"/>
<feature type="compositionally biased region" description="Low complexity" evidence="5">
    <location>
        <begin position="489"/>
        <end position="507"/>
    </location>
</feature>
<dbReference type="GeneID" id="13286881"/>
<dbReference type="PROSITE" id="PS50089">
    <property type="entry name" value="ZF_RING_2"/>
    <property type="match status" value="1"/>
</dbReference>
<dbReference type="OrthoDB" id="6105938at2759"/>
<reference evidence="8" key="1">
    <citation type="journal article" date="2011" name="Nat. Commun.">
        <title>Effector diversification within compartments of the Leptosphaeria maculans genome affected by Repeat-Induced Point mutations.</title>
        <authorList>
            <person name="Rouxel T."/>
            <person name="Grandaubert J."/>
            <person name="Hane J.K."/>
            <person name="Hoede C."/>
            <person name="van de Wouw A.P."/>
            <person name="Couloux A."/>
            <person name="Dominguez V."/>
            <person name="Anthouard V."/>
            <person name="Bally P."/>
            <person name="Bourras S."/>
            <person name="Cozijnsen A.J."/>
            <person name="Ciuffetti L.M."/>
            <person name="Degrave A."/>
            <person name="Dilmaghani A."/>
            <person name="Duret L."/>
            <person name="Fudal I."/>
            <person name="Goodwin S.B."/>
            <person name="Gout L."/>
            <person name="Glaser N."/>
            <person name="Linglin J."/>
            <person name="Kema G.H.J."/>
            <person name="Lapalu N."/>
            <person name="Lawrence C.B."/>
            <person name="May K."/>
            <person name="Meyer M."/>
            <person name="Ollivier B."/>
            <person name="Poulain J."/>
            <person name="Schoch C.L."/>
            <person name="Simon A."/>
            <person name="Spatafora J.W."/>
            <person name="Stachowiak A."/>
            <person name="Turgeon B.G."/>
            <person name="Tyler B.M."/>
            <person name="Vincent D."/>
            <person name="Weissenbach J."/>
            <person name="Amselem J."/>
            <person name="Quesneville H."/>
            <person name="Oliver R.P."/>
            <person name="Wincker P."/>
            <person name="Balesdent M.-H."/>
            <person name="Howlett B.J."/>
        </authorList>
    </citation>
    <scope>NUCLEOTIDE SEQUENCE [LARGE SCALE GENOMIC DNA]</scope>
    <source>
        <strain evidence="8">JN3 / isolate v23.1.3 / race Av1-4-5-6-7-8</strain>
    </source>
</reference>
<feature type="domain" description="RING-type" evidence="6">
    <location>
        <begin position="129"/>
        <end position="170"/>
    </location>
</feature>
<dbReference type="Pfam" id="PF00097">
    <property type="entry name" value="zf-C3HC4"/>
    <property type="match status" value="1"/>
</dbReference>